<evidence type="ECO:0000313" key="3">
    <source>
        <dbReference type="Proteomes" id="UP000225910"/>
    </source>
</evidence>
<keyword evidence="1" id="KW-0812">Transmembrane</keyword>
<accession>A0A9X7G3P5</accession>
<proteinExistence type="predicted"/>
<gene>
    <name evidence="2" type="ORF">COK81_03680</name>
</gene>
<organism evidence="2 3">
    <name type="scientific">Bacillus thuringiensis</name>
    <dbReference type="NCBI Taxonomy" id="1428"/>
    <lineage>
        <taxon>Bacteria</taxon>
        <taxon>Bacillati</taxon>
        <taxon>Bacillota</taxon>
        <taxon>Bacilli</taxon>
        <taxon>Bacillales</taxon>
        <taxon>Bacillaceae</taxon>
        <taxon>Bacillus</taxon>
        <taxon>Bacillus cereus group</taxon>
    </lineage>
</organism>
<comment type="caution">
    <text evidence="2">The sequence shown here is derived from an EMBL/GenBank/DDBJ whole genome shotgun (WGS) entry which is preliminary data.</text>
</comment>
<keyword evidence="1" id="KW-1133">Transmembrane helix</keyword>
<dbReference type="Proteomes" id="UP000225910">
    <property type="component" value="Unassembled WGS sequence"/>
</dbReference>
<reference evidence="2 3" key="1">
    <citation type="submission" date="2017-09" db="EMBL/GenBank/DDBJ databases">
        <title>Large-scale bioinformatics analysis of Bacillus genomes uncovers conserved roles of natural products in bacterial physiology.</title>
        <authorList>
            <consortium name="Agbiome Team Llc"/>
            <person name="Bleich R.M."/>
            <person name="Grubbs K.J."/>
            <person name="Santa Maria K.C."/>
            <person name="Allen S.E."/>
            <person name="Farag S."/>
            <person name="Shank E.A."/>
            <person name="Bowers A."/>
        </authorList>
    </citation>
    <scope>NUCLEOTIDE SEQUENCE [LARGE SCALE GENOMIC DNA]</scope>
    <source>
        <strain evidence="2 3">AFS064137</strain>
    </source>
</reference>
<dbReference type="EMBL" id="NVCU01000033">
    <property type="protein sequence ID" value="PFT99932.1"/>
    <property type="molecule type" value="Genomic_DNA"/>
</dbReference>
<sequence length="72" mass="8098">MIYNCAAVVYLVVELFLYGCVFLGGDRNKGNYDSICISKGGYILEMKLNALLVKGFALLAVKRKYRHGINIY</sequence>
<keyword evidence="1" id="KW-0472">Membrane</keyword>
<protein>
    <submittedName>
        <fullName evidence="2">Uncharacterized protein</fullName>
    </submittedName>
</protein>
<name>A0A9X7G3P5_BACTU</name>
<feature type="transmembrane region" description="Helical" evidence="1">
    <location>
        <begin position="6"/>
        <end position="25"/>
    </location>
</feature>
<dbReference type="AlphaFoldDB" id="A0A9X7G3P5"/>
<evidence type="ECO:0000313" key="2">
    <source>
        <dbReference type="EMBL" id="PFT99932.1"/>
    </source>
</evidence>
<evidence type="ECO:0000256" key="1">
    <source>
        <dbReference type="SAM" id="Phobius"/>
    </source>
</evidence>